<keyword evidence="16" id="KW-1185">Reference proteome</keyword>
<dbReference type="PANTHER" id="PTHR24305">
    <property type="entry name" value="CYTOCHROME P450"/>
    <property type="match status" value="1"/>
</dbReference>
<dbReference type="GO" id="GO:0016705">
    <property type="term" value="F:oxidoreductase activity, acting on paired donors, with incorporation or reduction of molecular oxygen"/>
    <property type="evidence" value="ECO:0007669"/>
    <property type="project" value="InterPro"/>
</dbReference>
<evidence type="ECO:0000256" key="12">
    <source>
        <dbReference type="ARBA" id="ARBA00079990"/>
    </source>
</evidence>
<keyword evidence="7 13" id="KW-0408">Iron</keyword>
<dbReference type="GO" id="GO:0005506">
    <property type="term" value="F:iron ion binding"/>
    <property type="evidence" value="ECO:0007669"/>
    <property type="project" value="InterPro"/>
</dbReference>
<evidence type="ECO:0000256" key="11">
    <source>
        <dbReference type="ARBA" id="ARBA00068222"/>
    </source>
</evidence>
<comment type="pathway">
    <text evidence="2">Hormone biosynthesis.</text>
</comment>
<dbReference type="OrthoDB" id="3934656at2759"/>
<keyword evidence="14" id="KW-1133">Transmembrane helix</keyword>
<dbReference type="Gene3D" id="1.10.630.10">
    <property type="entry name" value="Cytochrome P450"/>
    <property type="match status" value="1"/>
</dbReference>
<gene>
    <name evidence="15" type="ORF">P153DRAFT_364697</name>
</gene>
<comment type="similarity">
    <text evidence="3">Belongs to the cytochrome P450 family.</text>
</comment>
<evidence type="ECO:0000256" key="1">
    <source>
        <dbReference type="ARBA" id="ARBA00001971"/>
    </source>
</evidence>
<dbReference type="PRINTS" id="PR00463">
    <property type="entry name" value="EP450I"/>
</dbReference>
<dbReference type="AlphaFoldDB" id="A0A6A6AMA8"/>
<evidence type="ECO:0000256" key="4">
    <source>
        <dbReference type="ARBA" id="ARBA00022617"/>
    </source>
</evidence>
<dbReference type="PRINTS" id="PR00385">
    <property type="entry name" value="P450"/>
</dbReference>
<evidence type="ECO:0000256" key="13">
    <source>
        <dbReference type="PIRSR" id="PIRSR602401-1"/>
    </source>
</evidence>
<organism evidence="15 16">
    <name type="scientific">Dothidotthia symphoricarpi CBS 119687</name>
    <dbReference type="NCBI Taxonomy" id="1392245"/>
    <lineage>
        <taxon>Eukaryota</taxon>
        <taxon>Fungi</taxon>
        <taxon>Dikarya</taxon>
        <taxon>Ascomycota</taxon>
        <taxon>Pezizomycotina</taxon>
        <taxon>Dothideomycetes</taxon>
        <taxon>Pleosporomycetidae</taxon>
        <taxon>Pleosporales</taxon>
        <taxon>Dothidotthiaceae</taxon>
        <taxon>Dothidotthia</taxon>
    </lineage>
</organism>
<keyword evidence="14" id="KW-0472">Membrane</keyword>
<dbReference type="InterPro" id="IPR036396">
    <property type="entry name" value="Cyt_P450_sf"/>
</dbReference>
<dbReference type="CDD" id="cd11060">
    <property type="entry name" value="CYP57A1-like"/>
    <property type="match status" value="1"/>
</dbReference>
<dbReference type="FunFam" id="1.10.630.10:FF:000076">
    <property type="entry name" value="Cytochrome P450 monooxygenase"/>
    <property type="match status" value="1"/>
</dbReference>
<evidence type="ECO:0000256" key="7">
    <source>
        <dbReference type="ARBA" id="ARBA00023004"/>
    </source>
</evidence>
<feature type="binding site" description="axial binding residue" evidence="13">
    <location>
        <position position="456"/>
    </location>
    <ligand>
        <name>heme</name>
        <dbReference type="ChEBI" id="CHEBI:30413"/>
    </ligand>
    <ligandPart>
        <name>Fe</name>
        <dbReference type="ChEBI" id="CHEBI:18248"/>
    </ligandPart>
</feature>
<dbReference type="InterPro" id="IPR002401">
    <property type="entry name" value="Cyt_P450_E_grp-I"/>
</dbReference>
<protein>
    <recommendedName>
        <fullName evidence="11">Cytochrome P450 monooxygenase ABA1</fullName>
    </recommendedName>
    <alternativeName>
        <fullName evidence="12">Abscisic acid biosynthesis protein 1</fullName>
    </alternativeName>
    <alternativeName>
        <fullName evidence="10">Cytochrome P450 monooxygenase aba1</fullName>
    </alternativeName>
</protein>
<comment type="cofactor">
    <cofactor evidence="1 13">
        <name>heme</name>
        <dbReference type="ChEBI" id="CHEBI:30413"/>
    </cofactor>
</comment>
<keyword evidence="4 13" id="KW-0349">Heme</keyword>
<evidence type="ECO:0000256" key="6">
    <source>
        <dbReference type="ARBA" id="ARBA00023002"/>
    </source>
</evidence>
<reference evidence="15" key="1">
    <citation type="journal article" date="2020" name="Stud. Mycol.">
        <title>101 Dothideomycetes genomes: a test case for predicting lifestyles and emergence of pathogens.</title>
        <authorList>
            <person name="Haridas S."/>
            <person name="Albert R."/>
            <person name="Binder M."/>
            <person name="Bloem J."/>
            <person name="Labutti K."/>
            <person name="Salamov A."/>
            <person name="Andreopoulos B."/>
            <person name="Baker S."/>
            <person name="Barry K."/>
            <person name="Bills G."/>
            <person name="Bluhm B."/>
            <person name="Cannon C."/>
            <person name="Castanera R."/>
            <person name="Culley D."/>
            <person name="Daum C."/>
            <person name="Ezra D."/>
            <person name="Gonzalez J."/>
            <person name="Henrissat B."/>
            <person name="Kuo A."/>
            <person name="Liang C."/>
            <person name="Lipzen A."/>
            <person name="Lutzoni F."/>
            <person name="Magnuson J."/>
            <person name="Mondo S."/>
            <person name="Nolan M."/>
            <person name="Ohm R."/>
            <person name="Pangilinan J."/>
            <person name="Park H.-J."/>
            <person name="Ramirez L."/>
            <person name="Alfaro M."/>
            <person name="Sun H."/>
            <person name="Tritt A."/>
            <person name="Yoshinaga Y."/>
            <person name="Zwiers L.-H."/>
            <person name="Turgeon B."/>
            <person name="Goodwin S."/>
            <person name="Spatafora J."/>
            <person name="Crous P."/>
            <person name="Grigoriev I."/>
        </authorList>
    </citation>
    <scope>NUCLEOTIDE SEQUENCE</scope>
    <source>
        <strain evidence="15">CBS 119687</strain>
    </source>
</reference>
<evidence type="ECO:0000256" key="14">
    <source>
        <dbReference type="SAM" id="Phobius"/>
    </source>
</evidence>
<keyword evidence="14" id="KW-0812">Transmembrane</keyword>
<evidence type="ECO:0000256" key="10">
    <source>
        <dbReference type="ARBA" id="ARBA00067672"/>
    </source>
</evidence>
<evidence type="ECO:0000256" key="8">
    <source>
        <dbReference type="ARBA" id="ARBA00023026"/>
    </source>
</evidence>
<keyword evidence="9" id="KW-0503">Monooxygenase</keyword>
<evidence type="ECO:0000256" key="3">
    <source>
        <dbReference type="ARBA" id="ARBA00010617"/>
    </source>
</evidence>
<dbReference type="InterPro" id="IPR050121">
    <property type="entry name" value="Cytochrome_P450_monoxygenase"/>
</dbReference>
<evidence type="ECO:0000256" key="5">
    <source>
        <dbReference type="ARBA" id="ARBA00022723"/>
    </source>
</evidence>
<sequence>MTSESATYGGMGVSVVANITKHAVLYLLGSLLLWYIEASIQSWYRLRKYPGPFLAKFSCIFMAKTQRSGVMNLRYTEVNTTYGTIARIGPNELLTNDPELIRRMSSARSQYKRSDWYSGVRTDPKRDNLMSELDVHTHDKRRAQMASAYAGKENPTLESDIDDRIATLVSLIRQKYVSHGGAMQPMDLARKIQFFTLDVITQLAYGKPFGYLEGDHDVYEYVKNSEALIGFLATMMGMPLLMKFMDRTKLISLFAPTQEDPKGLGRMMRRARDVVSERLDLGKSKADMLGAWIRNGIPQRQIEAEVIFQVIAGSDTTATALRSTLLRLLTTPRICTKLRKEMDTAIAEGKISSPITNAEARKLPYLQAVVREGLRMNPPFTGLLAKEVPPGGDTYNGHYLPAGTRVAHSTWSVSRHPIFGADVEVFRPERWMEADANVPKMEQNLDLLFGHGRWGCLGKPIAYMQMNKIYVEMLRNFDFDIMNANKPWISQNFNLWKQHDMWVRVSERGST</sequence>
<dbReference type="Proteomes" id="UP000799771">
    <property type="component" value="Unassembled WGS sequence"/>
</dbReference>
<name>A0A6A6AMA8_9PLEO</name>
<evidence type="ECO:0000256" key="2">
    <source>
        <dbReference type="ARBA" id="ARBA00004972"/>
    </source>
</evidence>
<dbReference type="InterPro" id="IPR001128">
    <property type="entry name" value="Cyt_P450"/>
</dbReference>
<feature type="transmembrane region" description="Helical" evidence="14">
    <location>
        <begin position="23"/>
        <end position="44"/>
    </location>
</feature>
<dbReference type="RefSeq" id="XP_033526655.1">
    <property type="nucleotide sequence ID" value="XM_033667660.1"/>
</dbReference>
<dbReference type="Pfam" id="PF00067">
    <property type="entry name" value="p450"/>
    <property type="match status" value="1"/>
</dbReference>
<dbReference type="PANTHER" id="PTHR24305:SF77">
    <property type="entry name" value="CYTOCHROME P450 MONOOXYGENASE"/>
    <property type="match status" value="1"/>
</dbReference>
<proteinExistence type="inferred from homology"/>
<accession>A0A6A6AMA8</accession>
<dbReference type="GeneID" id="54408092"/>
<dbReference type="SUPFAM" id="SSF48264">
    <property type="entry name" value="Cytochrome P450"/>
    <property type="match status" value="1"/>
</dbReference>
<evidence type="ECO:0000256" key="9">
    <source>
        <dbReference type="ARBA" id="ARBA00023033"/>
    </source>
</evidence>
<dbReference type="GO" id="GO:0020037">
    <property type="term" value="F:heme binding"/>
    <property type="evidence" value="ECO:0007669"/>
    <property type="project" value="InterPro"/>
</dbReference>
<dbReference type="GO" id="GO:0004497">
    <property type="term" value="F:monooxygenase activity"/>
    <property type="evidence" value="ECO:0007669"/>
    <property type="project" value="UniProtKB-KW"/>
</dbReference>
<evidence type="ECO:0000313" key="16">
    <source>
        <dbReference type="Proteomes" id="UP000799771"/>
    </source>
</evidence>
<keyword evidence="6" id="KW-0560">Oxidoreductase</keyword>
<dbReference type="EMBL" id="ML977501">
    <property type="protein sequence ID" value="KAF2132268.1"/>
    <property type="molecule type" value="Genomic_DNA"/>
</dbReference>
<evidence type="ECO:0000313" key="15">
    <source>
        <dbReference type="EMBL" id="KAF2132268.1"/>
    </source>
</evidence>
<keyword evidence="8" id="KW-0843">Virulence</keyword>
<keyword evidence="5 13" id="KW-0479">Metal-binding</keyword>